<name>A0ACB0EFB4_RANTA</name>
<evidence type="ECO:0000313" key="1">
    <source>
        <dbReference type="EMBL" id="CAI9698856.1"/>
    </source>
</evidence>
<reference evidence="1" key="1">
    <citation type="submission" date="2023-05" db="EMBL/GenBank/DDBJ databases">
        <authorList>
            <consortium name="ELIXIR-Norway"/>
        </authorList>
    </citation>
    <scope>NUCLEOTIDE SEQUENCE</scope>
</reference>
<organism evidence="1 2">
    <name type="scientific">Rangifer tarandus platyrhynchus</name>
    <name type="common">Svalbard reindeer</name>
    <dbReference type="NCBI Taxonomy" id="3082113"/>
    <lineage>
        <taxon>Eukaryota</taxon>
        <taxon>Metazoa</taxon>
        <taxon>Chordata</taxon>
        <taxon>Craniata</taxon>
        <taxon>Vertebrata</taxon>
        <taxon>Euteleostomi</taxon>
        <taxon>Mammalia</taxon>
        <taxon>Eutheria</taxon>
        <taxon>Laurasiatheria</taxon>
        <taxon>Artiodactyla</taxon>
        <taxon>Ruminantia</taxon>
        <taxon>Pecora</taxon>
        <taxon>Cervidae</taxon>
        <taxon>Odocoileinae</taxon>
        <taxon>Rangifer</taxon>
    </lineage>
</organism>
<dbReference type="EMBL" id="OX596086">
    <property type="protein sequence ID" value="CAI9698856.1"/>
    <property type="molecule type" value="Genomic_DNA"/>
</dbReference>
<accession>A0ACB0EFB4</accession>
<dbReference type="Proteomes" id="UP001162501">
    <property type="component" value="Chromosome 2"/>
</dbReference>
<gene>
    <name evidence="1" type="ORF">MRATA1EN3_LOCUS10069</name>
</gene>
<protein>
    <submittedName>
        <fullName evidence="1">Uncharacterized protein</fullName>
    </submittedName>
</protein>
<proteinExistence type="predicted"/>
<sequence>MEEPRGKSRAGAGALRRRKRFLEMGFEGRGRGSSVKRRQIRRVRTSGSGRSESGRDRAHPARRAHRPGPRGAELPKGPSEEEVGCAQGPGRGASGGSGPAVGRARRSPPPAFLWIRVDTRKHSLPSPTASLPSFGPAAALPACCNSGSPAFREGALLESHPQRNWDLGPALLTGGSQVLCSELVKHLKC</sequence>
<evidence type="ECO:0000313" key="2">
    <source>
        <dbReference type="Proteomes" id="UP001162501"/>
    </source>
</evidence>